<keyword evidence="10" id="KW-1185">Reference proteome</keyword>
<evidence type="ECO:0000313" key="10">
    <source>
        <dbReference type="Proteomes" id="UP001205843"/>
    </source>
</evidence>
<accession>A0AAE3G0B3</accession>
<sequence>MRKARHLLLIVALACAPMLLAAEPMRIVTTFTILSDFTEQVAGDRAEVISLVGPDGDSHGYEPTPADVREISRADLVIVNGLNFEGWIDRLIAASGYTGEVVVATRTVNAIETGEDDHGHGHDDDHGHGHDDDHGHGHDDDHGHGHDDDHGHGHDDDHGHGHDDDHGHGHDDDHGHGHDDDHGHGHDDDHGDGHDDHGHHHGPEDPHAWSSPVSAKQYVQVIRDALIEKDPENAAHYSSRADAYLAELDELDQWVRDMLAPIPEEHRRAIVGHDSFAYFGRDYGVEFFSALGLSTDAEPSASQIGRLIRQLREDNVRVLFLENITDTRMVDRIAADGDGYIGGSLYSDALSQPDGPAPDYISMIRFNVEKMRRAFEEAYSD</sequence>
<dbReference type="EMBL" id="JALJXV010000001">
    <property type="protein sequence ID" value="MCP1673141.1"/>
    <property type="molecule type" value="Genomic_DNA"/>
</dbReference>
<evidence type="ECO:0000256" key="5">
    <source>
        <dbReference type="ARBA" id="ARBA00022729"/>
    </source>
</evidence>
<comment type="similarity">
    <text evidence="2 6">Belongs to the bacterial solute-binding protein 9 family.</text>
</comment>
<dbReference type="InterPro" id="IPR006128">
    <property type="entry name" value="Lipoprotein_PsaA-like"/>
</dbReference>
<dbReference type="InterPro" id="IPR050492">
    <property type="entry name" value="Bact_metal-bind_prot9"/>
</dbReference>
<dbReference type="InterPro" id="IPR006129">
    <property type="entry name" value="AdhesinB"/>
</dbReference>
<dbReference type="GO" id="GO:0046872">
    <property type="term" value="F:metal ion binding"/>
    <property type="evidence" value="ECO:0007669"/>
    <property type="project" value="UniProtKB-KW"/>
</dbReference>
<organism evidence="9 10">
    <name type="scientific">Natronocella acetinitrilica</name>
    <dbReference type="NCBI Taxonomy" id="414046"/>
    <lineage>
        <taxon>Bacteria</taxon>
        <taxon>Pseudomonadati</taxon>
        <taxon>Pseudomonadota</taxon>
        <taxon>Gammaproteobacteria</taxon>
        <taxon>Chromatiales</taxon>
        <taxon>Ectothiorhodospiraceae</taxon>
        <taxon>Natronocella</taxon>
    </lineage>
</organism>
<dbReference type="PANTHER" id="PTHR42953">
    <property type="entry name" value="HIGH-AFFINITY ZINC UPTAKE SYSTEM PROTEIN ZNUA-RELATED"/>
    <property type="match status" value="1"/>
</dbReference>
<keyword evidence="5 8" id="KW-0732">Signal</keyword>
<dbReference type="PANTHER" id="PTHR42953:SF1">
    <property type="entry name" value="METAL-BINDING PROTEIN HI_0362-RELATED"/>
    <property type="match status" value="1"/>
</dbReference>
<keyword evidence="4" id="KW-0479">Metal-binding</keyword>
<evidence type="ECO:0000313" key="9">
    <source>
        <dbReference type="EMBL" id="MCP1673141.1"/>
    </source>
</evidence>
<reference evidence="9" key="1">
    <citation type="submission" date="2022-03" db="EMBL/GenBank/DDBJ databases">
        <title>Genomic Encyclopedia of Type Strains, Phase III (KMG-III): the genomes of soil and plant-associated and newly described type strains.</title>
        <authorList>
            <person name="Whitman W."/>
        </authorList>
    </citation>
    <scope>NUCLEOTIDE SEQUENCE</scope>
    <source>
        <strain evidence="9">ANL 6-2</strain>
    </source>
</reference>
<evidence type="ECO:0000256" key="6">
    <source>
        <dbReference type="RuleBase" id="RU003512"/>
    </source>
</evidence>
<dbReference type="Proteomes" id="UP001205843">
    <property type="component" value="Unassembled WGS sequence"/>
</dbReference>
<comment type="caution">
    <text evidence="9">The sequence shown here is derived from an EMBL/GenBank/DDBJ whole genome shotgun (WGS) entry which is preliminary data.</text>
</comment>
<name>A0AAE3G0B3_9GAMM</name>
<feature type="region of interest" description="Disordered" evidence="7">
    <location>
        <begin position="113"/>
        <end position="212"/>
    </location>
</feature>
<dbReference type="PRINTS" id="PR00690">
    <property type="entry name" value="ADHESNFAMILY"/>
</dbReference>
<keyword evidence="3 6" id="KW-0813">Transport</keyword>
<evidence type="ECO:0000256" key="3">
    <source>
        <dbReference type="ARBA" id="ARBA00022448"/>
    </source>
</evidence>
<dbReference type="GO" id="GO:0007155">
    <property type="term" value="P:cell adhesion"/>
    <property type="evidence" value="ECO:0007669"/>
    <property type="project" value="InterPro"/>
</dbReference>
<dbReference type="Pfam" id="PF01297">
    <property type="entry name" value="ZnuA"/>
    <property type="match status" value="1"/>
</dbReference>
<comment type="subcellular location">
    <subcellularLocation>
        <location evidence="1">Cell envelope</location>
    </subcellularLocation>
</comment>
<dbReference type="GO" id="GO:0030001">
    <property type="term" value="P:metal ion transport"/>
    <property type="evidence" value="ECO:0007669"/>
    <property type="project" value="InterPro"/>
</dbReference>
<evidence type="ECO:0000256" key="2">
    <source>
        <dbReference type="ARBA" id="ARBA00011028"/>
    </source>
</evidence>
<evidence type="ECO:0000256" key="1">
    <source>
        <dbReference type="ARBA" id="ARBA00004196"/>
    </source>
</evidence>
<dbReference type="AlphaFoldDB" id="A0AAE3G0B3"/>
<dbReference type="RefSeq" id="WP_253472981.1">
    <property type="nucleotide sequence ID" value="NZ_JALJXV010000001.1"/>
</dbReference>
<evidence type="ECO:0000256" key="4">
    <source>
        <dbReference type="ARBA" id="ARBA00022723"/>
    </source>
</evidence>
<feature type="compositionally biased region" description="Basic and acidic residues" evidence="7">
    <location>
        <begin position="116"/>
        <end position="207"/>
    </location>
</feature>
<evidence type="ECO:0000256" key="8">
    <source>
        <dbReference type="SAM" id="SignalP"/>
    </source>
</evidence>
<protein>
    <submittedName>
        <fullName evidence="9">Zinc/manganese transport system substrate-binding protein</fullName>
    </submittedName>
</protein>
<evidence type="ECO:0000256" key="7">
    <source>
        <dbReference type="SAM" id="MobiDB-lite"/>
    </source>
</evidence>
<dbReference type="PRINTS" id="PR00691">
    <property type="entry name" value="ADHESINB"/>
</dbReference>
<gene>
    <name evidence="9" type="ORF">J2T57_000233</name>
</gene>
<feature type="chain" id="PRO_5042224081" evidence="8">
    <location>
        <begin position="22"/>
        <end position="381"/>
    </location>
</feature>
<dbReference type="InterPro" id="IPR006127">
    <property type="entry name" value="ZnuA-like"/>
</dbReference>
<proteinExistence type="inferred from homology"/>
<dbReference type="SUPFAM" id="SSF53807">
    <property type="entry name" value="Helical backbone' metal receptor"/>
    <property type="match status" value="1"/>
</dbReference>
<feature type="signal peptide" evidence="8">
    <location>
        <begin position="1"/>
        <end position="21"/>
    </location>
</feature>
<dbReference type="Gene3D" id="3.40.50.1980">
    <property type="entry name" value="Nitrogenase molybdenum iron protein domain"/>
    <property type="match status" value="3"/>
</dbReference>
<dbReference type="GO" id="GO:0030313">
    <property type="term" value="C:cell envelope"/>
    <property type="evidence" value="ECO:0007669"/>
    <property type="project" value="UniProtKB-SubCell"/>
</dbReference>